<dbReference type="InterPro" id="IPR012675">
    <property type="entry name" value="Beta-grasp_dom_sf"/>
</dbReference>
<accession>A0ABV7JBZ1</accession>
<evidence type="ECO:0000256" key="9">
    <source>
        <dbReference type="ARBA" id="ARBA00034078"/>
    </source>
</evidence>
<dbReference type="InterPro" id="IPR001709">
    <property type="entry name" value="Flavoprot_Pyr_Nucl_cyt_Rdtase"/>
</dbReference>
<dbReference type="CDD" id="cd06214">
    <property type="entry name" value="PA_degradation_oxidoreductase_like"/>
    <property type="match status" value="1"/>
</dbReference>
<evidence type="ECO:0000256" key="4">
    <source>
        <dbReference type="ARBA" id="ARBA00022723"/>
    </source>
</evidence>
<proteinExistence type="predicted"/>
<dbReference type="Proteomes" id="UP001595533">
    <property type="component" value="Unassembled WGS sequence"/>
</dbReference>
<dbReference type="PRINTS" id="PR00371">
    <property type="entry name" value="FPNCR"/>
</dbReference>
<evidence type="ECO:0000256" key="1">
    <source>
        <dbReference type="ARBA" id="ARBA00001974"/>
    </source>
</evidence>
<feature type="domain" description="2Fe-2S ferredoxin-type" evidence="10">
    <location>
        <begin position="260"/>
        <end position="351"/>
    </location>
</feature>
<keyword evidence="3" id="KW-0001">2Fe-2S</keyword>
<dbReference type="Gene3D" id="2.40.30.10">
    <property type="entry name" value="Translation factors"/>
    <property type="match status" value="1"/>
</dbReference>
<dbReference type="InterPro" id="IPR039261">
    <property type="entry name" value="FNR_nucleotide-bd"/>
</dbReference>
<dbReference type="Gene3D" id="3.40.50.80">
    <property type="entry name" value="Nucleotide-binding domain of ferredoxin-NADP reductase (FNR) module"/>
    <property type="match status" value="1"/>
</dbReference>
<dbReference type="PROSITE" id="PS51085">
    <property type="entry name" value="2FE2S_FER_2"/>
    <property type="match status" value="1"/>
</dbReference>
<dbReference type="PRINTS" id="PR00406">
    <property type="entry name" value="CYTB5RDTASE"/>
</dbReference>
<dbReference type="InterPro" id="IPR050415">
    <property type="entry name" value="MRET"/>
</dbReference>
<dbReference type="Pfam" id="PF00175">
    <property type="entry name" value="NAD_binding_1"/>
    <property type="match status" value="1"/>
</dbReference>
<dbReference type="PROSITE" id="PS51384">
    <property type="entry name" value="FAD_FR"/>
    <property type="match status" value="1"/>
</dbReference>
<evidence type="ECO:0000256" key="6">
    <source>
        <dbReference type="ARBA" id="ARBA00023002"/>
    </source>
</evidence>
<dbReference type="InterPro" id="IPR008333">
    <property type="entry name" value="Cbr1-like_FAD-bd_dom"/>
</dbReference>
<reference evidence="13" key="1">
    <citation type="journal article" date="2019" name="Int. J. Syst. Evol. Microbiol.">
        <title>The Global Catalogue of Microorganisms (GCM) 10K type strain sequencing project: providing services to taxonomists for standard genome sequencing and annotation.</title>
        <authorList>
            <consortium name="The Broad Institute Genomics Platform"/>
            <consortium name="The Broad Institute Genome Sequencing Center for Infectious Disease"/>
            <person name="Wu L."/>
            <person name="Ma J."/>
        </authorList>
    </citation>
    <scope>NUCLEOTIDE SEQUENCE [LARGE SCALE GENOMIC DNA]</scope>
    <source>
        <strain evidence="13">KCTC 42953</strain>
    </source>
</reference>
<evidence type="ECO:0000256" key="2">
    <source>
        <dbReference type="ARBA" id="ARBA00022630"/>
    </source>
</evidence>
<name>A0ABV7JBZ1_9GAMM</name>
<dbReference type="SUPFAM" id="SSF54292">
    <property type="entry name" value="2Fe-2S ferredoxin-like"/>
    <property type="match status" value="1"/>
</dbReference>
<keyword evidence="5" id="KW-0274">FAD</keyword>
<dbReference type="InterPro" id="IPR036010">
    <property type="entry name" value="2Fe-2S_ferredoxin-like_sf"/>
</dbReference>
<evidence type="ECO:0000256" key="7">
    <source>
        <dbReference type="ARBA" id="ARBA00023004"/>
    </source>
</evidence>
<comment type="caution">
    <text evidence="12">The sequence shown here is derived from an EMBL/GenBank/DDBJ whole genome shotgun (WGS) entry which is preliminary data.</text>
</comment>
<dbReference type="PANTHER" id="PTHR47354">
    <property type="entry name" value="NADH OXIDOREDUCTASE HCR"/>
    <property type="match status" value="1"/>
</dbReference>
<dbReference type="Pfam" id="PF00111">
    <property type="entry name" value="Fer2"/>
    <property type="match status" value="1"/>
</dbReference>
<dbReference type="PROSITE" id="PS00197">
    <property type="entry name" value="2FE2S_FER_1"/>
    <property type="match status" value="1"/>
</dbReference>
<dbReference type="InterPro" id="IPR006058">
    <property type="entry name" value="2Fe2S_fd_BS"/>
</dbReference>
<keyword evidence="7" id="KW-0408">Iron</keyword>
<feature type="domain" description="FAD-binding FR-type" evidence="11">
    <location>
        <begin position="1"/>
        <end position="106"/>
    </location>
</feature>
<keyword evidence="8" id="KW-0411">Iron-sulfur</keyword>
<organism evidence="12 13">
    <name type="scientific">Marinicella sediminis</name>
    <dbReference type="NCBI Taxonomy" id="1792834"/>
    <lineage>
        <taxon>Bacteria</taxon>
        <taxon>Pseudomonadati</taxon>
        <taxon>Pseudomonadota</taxon>
        <taxon>Gammaproteobacteria</taxon>
        <taxon>Lysobacterales</taxon>
        <taxon>Marinicellaceae</taxon>
        <taxon>Marinicella</taxon>
    </lineage>
</organism>
<dbReference type="SUPFAM" id="SSF63380">
    <property type="entry name" value="Riboflavin synthase domain-like"/>
    <property type="match status" value="1"/>
</dbReference>
<evidence type="ECO:0000313" key="13">
    <source>
        <dbReference type="Proteomes" id="UP001595533"/>
    </source>
</evidence>
<dbReference type="SUPFAM" id="SSF52343">
    <property type="entry name" value="Ferredoxin reductase-like, C-terminal NADP-linked domain"/>
    <property type="match status" value="1"/>
</dbReference>
<evidence type="ECO:0000259" key="10">
    <source>
        <dbReference type="PROSITE" id="PS51085"/>
    </source>
</evidence>
<keyword evidence="4" id="KW-0479">Metal-binding</keyword>
<evidence type="ECO:0000256" key="5">
    <source>
        <dbReference type="ARBA" id="ARBA00022827"/>
    </source>
</evidence>
<dbReference type="InterPro" id="IPR001041">
    <property type="entry name" value="2Fe-2S_ferredoxin-type"/>
</dbReference>
<gene>
    <name evidence="12" type="ORF">ACFODZ_15125</name>
</gene>
<comment type="cofactor">
    <cofactor evidence="1">
        <name>FAD</name>
        <dbReference type="ChEBI" id="CHEBI:57692"/>
    </cofactor>
</comment>
<evidence type="ECO:0000259" key="11">
    <source>
        <dbReference type="PROSITE" id="PS51384"/>
    </source>
</evidence>
<comment type="cofactor">
    <cofactor evidence="9">
        <name>[2Fe-2S] cluster</name>
        <dbReference type="ChEBI" id="CHEBI:190135"/>
    </cofactor>
</comment>
<dbReference type="CDD" id="cd00207">
    <property type="entry name" value="fer2"/>
    <property type="match status" value="1"/>
</dbReference>
<dbReference type="RefSeq" id="WP_077412249.1">
    <property type="nucleotide sequence ID" value="NZ_JBHRTS010000009.1"/>
</dbReference>
<sequence>MHKFYPLTIINSNAQPNAIIWTLDVPEELAEEFTFIPGQHLTFKAEVNGEELRRSYSICSSQRRKGQLDVLIKTVDDGRFSNAALSQFPVGSQIMVMPPSGHFVVEPAEGKDYVAFAAGSGITPVMGMIYAVLEQTKTARFTLFYGNSKTSDVLLHDEIAHLKDLFGSRFSVHYFLSRQKVDMPLYQGRFDAEKVSVLVRQMLNGVAIDGFYVCGPGAMIDTVCEALKDLGIAPELIHNERFLSDGQEISVADKTIKEDAGVTVTIDGANHEFNLLAGTQATLLESAEQAGVELPYSCKAGVCATCRCKLVEGDVKMINNYSLEEWETKAGYILSCQAVPRSSTIHISFDE</sequence>
<dbReference type="Pfam" id="PF00970">
    <property type="entry name" value="FAD_binding_6"/>
    <property type="match status" value="1"/>
</dbReference>
<dbReference type="PANTHER" id="PTHR47354:SF8">
    <property type="entry name" value="1,2-PHENYLACETYL-COA EPOXIDASE, SUBUNIT E"/>
    <property type="match status" value="1"/>
</dbReference>
<dbReference type="InterPro" id="IPR017927">
    <property type="entry name" value="FAD-bd_FR_type"/>
</dbReference>
<dbReference type="EMBL" id="JBHRTS010000009">
    <property type="protein sequence ID" value="MFC3195586.1"/>
    <property type="molecule type" value="Genomic_DNA"/>
</dbReference>
<keyword evidence="6" id="KW-0560">Oxidoreductase</keyword>
<dbReference type="InterPro" id="IPR001433">
    <property type="entry name" value="OxRdtase_FAD/NAD-bd"/>
</dbReference>
<evidence type="ECO:0000313" key="12">
    <source>
        <dbReference type="EMBL" id="MFC3195586.1"/>
    </source>
</evidence>
<keyword evidence="2" id="KW-0285">Flavoprotein</keyword>
<evidence type="ECO:0000256" key="8">
    <source>
        <dbReference type="ARBA" id="ARBA00023014"/>
    </source>
</evidence>
<dbReference type="InterPro" id="IPR017938">
    <property type="entry name" value="Riboflavin_synthase-like_b-brl"/>
</dbReference>
<keyword evidence="13" id="KW-1185">Reference proteome</keyword>
<protein>
    <submittedName>
        <fullName evidence="12">2Fe-2S iron-sulfur cluster-binding protein</fullName>
    </submittedName>
</protein>
<dbReference type="Gene3D" id="3.10.20.30">
    <property type="match status" value="1"/>
</dbReference>
<evidence type="ECO:0000256" key="3">
    <source>
        <dbReference type="ARBA" id="ARBA00022714"/>
    </source>
</evidence>